<dbReference type="Pfam" id="PF13338">
    <property type="entry name" value="AbiEi_4"/>
    <property type="match status" value="1"/>
</dbReference>
<dbReference type="HOGENOM" id="CLU_089333_0_1_6"/>
<dbReference type="EMBL" id="HF680312">
    <property type="protein sequence ID" value="CCU73147.1"/>
    <property type="molecule type" value="Genomic_DNA"/>
</dbReference>
<dbReference type="RefSeq" id="WP_015487862.1">
    <property type="nucleotide sequence ID" value="NC_020888.1"/>
</dbReference>
<reference evidence="2 3" key="1">
    <citation type="journal article" date="2013" name="Genome Announc.">
        <title>Genome Sequence of Thalassolituus oleivorans MIL-1 (DSM 14913T).</title>
        <authorList>
            <person name="Golyshin P.N."/>
            <person name="Werner J."/>
            <person name="Chernikova T.N."/>
            <person name="Tran H."/>
            <person name="Ferrer M."/>
            <person name="Yakimov M.M."/>
            <person name="Teeling H."/>
            <person name="Golyshina O.V."/>
        </authorList>
    </citation>
    <scope>NUCLEOTIDE SEQUENCE [LARGE SCALE GENOMIC DNA]</scope>
    <source>
        <strain evidence="2 3">MIL-1</strain>
    </source>
</reference>
<dbReference type="GeneID" id="79177514"/>
<keyword evidence="3" id="KW-1185">Reference proteome</keyword>
<sequence>MSKTSKRQQVINLAIQRGVIRPRDLLAHGLPKDYLNILAREGVLFKLGRGLYQWPDREASRHKSLIEVAKLAPNGVVALLSALSFHGLGTQNPFEVWLAIDRKSRRPRIHYPPVRFVTMSHEGLVEGVEQHEIDGVMVSVFCPAKTVADCFKYRNKIGLDVALEALKDGWRAQMFTMDDLLRYAKVCRVAKVMQPYMESLG</sequence>
<protein>
    <recommendedName>
        <fullName evidence="1">AbiEi antitoxin N-terminal domain-containing protein</fullName>
    </recommendedName>
</protein>
<organism evidence="2 3">
    <name type="scientific">Thalassolituus oleivorans MIL-1</name>
    <dbReference type="NCBI Taxonomy" id="1298593"/>
    <lineage>
        <taxon>Bacteria</taxon>
        <taxon>Pseudomonadati</taxon>
        <taxon>Pseudomonadota</taxon>
        <taxon>Gammaproteobacteria</taxon>
        <taxon>Oceanospirillales</taxon>
        <taxon>Oceanospirillaceae</taxon>
        <taxon>Thalassolituus</taxon>
    </lineage>
</organism>
<dbReference type="AlphaFoldDB" id="M5DUR9"/>
<dbReference type="KEGG" id="tol:TOL_2751"/>
<gene>
    <name evidence="2" type="ORF">TOL_2751</name>
</gene>
<proteinExistence type="predicted"/>
<evidence type="ECO:0000313" key="3">
    <source>
        <dbReference type="Proteomes" id="UP000011866"/>
    </source>
</evidence>
<dbReference type="Proteomes" id="UP000011866">
    <property type="component" value="Chromosome"/>
</dbReference>
<accession>M5DUR9</accession>
<feature type="domain" description="AbiEi antitoxin N-terminal" evidence="1">
    <location>
        <begin position="8"/>
        <end position="53"/>
    </location>
</feature>
<dbReference type="STRING" id="187493.CN03_04590"/>
<name>M5DUR9_9GAMM</name>
<dbReference type="PATRIC" id="fig|1298593.3.peg.2656"/>
<dbReference type="InterPro" id="IPR025159">
    <property type="entry name" value="AbiEi_N"/>
</dbReference>
<evidence type="ECO:0000259" key="1">
    <source>
        <dbReference type="Pfam" id="PF13338"/>
    </source>
</evidence>
<evidence type="ECO:0000313" key="2">
    <source>
        <dbReference type="EMBL" id="CCU73147.1"/>
    </source>
</evidence>
<dbReference type="eggNOG" id="COG5340">
    <property type="taxonomic scope" value="Bacteria"/>
</dbReference>